<protein>
    <recommendedName>
        <fullName evidence="3">PIN domain-containing protein</fullName>
    </recommendedName>
</protein>
<evidence type="ECO:0008006" key="3">
    <source>
        <dbReference type="Google" id="ProtNLM"/>
    </source>
</evidence>
<dbReference type="AlphaFoldDB" id="A0A1F5E3N5"/>
<reference evidence="1 2" key="1">
    <citation type="journal article" date="2016" name="Nat. Commun.">
        <title>Thousands of microbial genomes shed light on interconnected biogeochemical processes in an aquifer system.</title>
        <authorList>
            <person name="Anantharaman K."/>
            <person name="Brown C.T."/>
            <person name="Hug L.A."/>
            <person name="Sharon I."/>
            <person name="Castelle C.J."/>
            <person name="Probst A.J."/>
            <person name="Thomas B.C."/>
            <person name="Singh A."/>
            <person name="Wilkins M.J."/>
            <person name="Karaoz U."/>
            <person name="Brodie E.L."/>
            <person name="Williams K.H."/>
            <person name="Hubbard S.S."/>
            <person name="Banfield J.F."/>
        </authorList>
    </citation>
    <scope>NUCLEOTIDE SEQUENCE [LARGE SCALE GENOMIC DNA]</scope>
</reference>
<name>A0A1F5E3N5_9BACT</name>
<accession>A0A1F5E3N5</accession>
<evidence type="ECO:0000313" key="1">
    <source>
        <dbReference type="EMBL" id="OGD62039.1"/>
    </source>
</evidence>
<comment type="caution">
    <text evidence="1">The sequence shown here is derived from an EMBL/GenBank/DDBJ whole genome shotgun (WGS) entry which is preliminary data.</text>
</comment>
<gene>
    <name evidence="1" type="ORF">A2160_00555</name>
</gene>
<evidence type="ECO:0000313" key="2">
    <source>
        <dbReference type="Proteomes" id="UP000177006"/>
    </source>
</evidence>
<dbReference type="Proteomes" id="UP000177006">
    <property type="component" value="Unassembled WGS sequence"/>
</dbReference>
<dbReference type="EMBL" id="MEZK01000027">
    <property type="protein sequence ID" value="OGD62039.1"/>
    <property type="molecule type" value="Genomic_DNA"/>
</dbReference>
<proteinExistence type="predicted"/>
<sequence length="198" mass="23169">MKSYYDDNLLASKLKGSYLFFDTDVLIALTYYQPLLNDFLSLLQNIECSFLIIPSVQFEFTRGSETIEKYNERLEYLKKYFVTYPIEKHLDSEDMKEYIVVLQRIIGSFKPGQKTMSYTDFLLSACLYKFKSHSYLITENHRDFTPSIFDRLCLVTLDTENDIRNLGIYNLSLEKFSKAALDVLKNKPVSPSVDDMPF</sequence>
<organism evidence="1 2">
    <name type="scientific">Candidatus Beckwithbacteria bacterium RBG_13_42_9</name>
    <dbReference type="NCBI Taxonomy" id="1797457"/>
    <lineage>
        <taxon>Bacteria</taxon>
        <taxon>Candidatus Beckwithiibacteriota</taxon>
    </lineage>
</organism>